<dbReference type="EMBL" id="CP110432">
    <property type="protein sequence ID" value="WAQ90152.1"/>
    <property type="molecule type" value="Genomic_DNA"/>
</dbReference>
<evidence type="ECO:0000313" key="3">
    <source>
        <dbReference type="Proteomes" id="UP001164743"/>
    </source>
</evidence>
<dbReference type="RefSeq" id="XP_053025707.1">
    <property type="nucleotide sequence ID" value="XM_053161717.1"/>
</dbReference>
<protein>
    <submittedName>
        <fullName evidence="2">Uncharacterized protein</fullName>
    </submittedName>
</protein>
<dbReference type="Proteomes" id="UP001164743">
    <property type="component" value="Chromosome 12A"/>
</dbReference>
<evidence type="ECO:0000313" key="2">
    <source>
        <dbReference type="EMBL" id="WAQ90152.1"/>
    </source>
</evidence>
<sequence length="56" mass="6156">MLRWPRRFPPTTLASGAPPQAPLPPPSDWETRATPRLPSLSSDPWLSAPDQLNPPS</sequence>
<name>A0ABY7D1L3_9BASI</name>
<evidence type="ECO:0000256" key="1">
    <source>
        <dbReference type="SAM" id="MobiDB-lite"/>
    </source>
</evidence>
<gene>
    <name evidence="2" type="ORF">PtA15_12A138</name>
</gene>
<proteinExistence type="predicted"/>
<dbReference type="GeneID" id="77802612"/>
<organism evidence="2 3">
    <name type="scientific">Puccinia triticina</name>
    <dbReference type="NCBI Taxonomy" id="208348"/>
    <lineage>
        <taxon>Eukaryota</taxon>
        <taxon>Fungi</taxon>
        <taxon>Dikarya</taxon>
        <taxon>Basidiomycota</taxon>
        <taxon>Pucciniomycotina</taxon>
        <taxon>Pucciniomycetes</taxon>
        <taxon>Pucciniales</taxon>
        <taxon>Pucciniaceae</taxon>
        <taxon>Puccinia</taxon>
    </lineage>
</organism>
<keyword evidence="3" id="KW-1185">Reference proteome</keyword>
<feature type="region of interest" description="Disordered" evidence="1">
    <location>
        <begin position="1"/>
        <end position="56"/>
    </location>
</feature>
<accession>A0ABY7D1L3</accession>
<reference evidence="2" key="1">
    <citation type="submission" date="2022-10" db="EMBL/GenBank/DDBJ databases">
        <title>Puccinia triticina Genome sequencing and assembly.</title>
        <authorList>
            <person name="Li C."/>
        </authorList>
    </citation>
    <scope>NUCLEOTIDE SEQUENCE</scope>
    <source>
        <strain evidence="2">Pt15</strain>
    </source>
</reference>